<reference evidence="1" key="1">
    <citation type="submission" date="2018-04" db="EMBL/GenBank/DDBJ databases">
        <title>Whole genome sequencing of Hypsizygus marmoreus.</title>
        <authorList>
            <person name="Choi I.-G."/>
            <person name="Min B."/>
            <person name="Kim J.-G."/>
            <person name="Kim S."/>
            <person name="Oh Y.-L."/>
            <person name="Kong W.-S."/>
            <person name="Park H."/>
            <person name="Jeong J."/>
            <person name="Song E.-S."/>
        </authorList>
    </citation>
    <scope>NUCLEOTIDE SEQUENCE [LARGE SCALE GENOMIC DNA]</scope>
    <source>
        <strain evidence="1">51987-8</strain>
    </source>
</reference>
<dbReference type="EMBL" id="LUEZ02000113">
    <property type="protein sequence ID" value="RDB17185.1"/>
    <property type="molecule type" value="Genomic_DNA"/>
</dbReference>
<dbReference type="AlphaFoldDB" id="A0A369J9R2"/>
<sequence>MSMVANWSPPSVLAAIYERNPTPAVLKIDLARLADGKILSSAAHFSTKNSTPDCWTSSLPCISSTATRALEATSVLIPVTPTQYSCSPFVDCPFSTHGLTWLDPRMHSRL</sequence>
<dbReference type="InParanoid" id="A0A369J9R2"/>
<comment type="caution">
    <text evidence="1">The sequence shown here is derived from an EMBL/GenBank/DDBJ whole genome shotgun (WGS) entry which is preliminary data.</text>
</comment>
<evidence type="ECO:0000313" key="1">
    <source>
        <dbReference type="EMBL" id="RDB17185.1"/>
    </source>
</evidence>
<accession>A0A369J9R2</accession>
<proteinExistence type="predicted"/>
<evidence type="ECO:0000313" key="2">
    <source>
        <dbReference type="Proteomes" id="UP000076154"/>
    </source>
</evidence>
<keyword evidence="2" id="KW-1185">Reference proteome</keyword>
<dbReference type="Proteomes" id="UP000076154">
    <property type="component" value="Unassembled WGS sequence"/>
</dbReference>
<name>A0A369J9R2_HYPMA</name>
<gene>
    <name evidence="1" type="ORF">Hypma_001695</name>
</gene>
<organism evidence="1 2">
    <name type="scientific">Hypsizygus marmoreus</name>
    <name type="common">White beech mushroom</name>
    <name type="synonym">Agaricus marmoreus</name>
    <dbReference type="NCBI Taxonomy" id="39966"/>
    <lineage>
        <taxon>Eukaryota</taxon>
        <taxon>Fungi</taxon>
        <taxon>Dikarya</taxon>
        <taxon>Basidiomycota</taxon>
        <taxon>Agaricomycotina</taxon>
        <taxon>Agaricomycetes</taxon>
        <taxon>Agaricomycetidae</taxon>
        <taxon>Agaricales</taxon>
        <taxon>Tricholomatineae</taxon>
        <taxon>Lyophyllaceae</taxon>
        <taxon>Hypsizygus</taxon>
    </lineage>
</organism>
<protein>
    <submittedName>
        <fullName evidence="1">Uncharacterized protein</fullName>
    </submittedName>
</protein>